<evidence type="ECO:0000256" key="7">
    <source>
        <dbReference type="ARBA" id="ARBA00022679"/>
    </source>
</evidence>
<dbReference type="GO" id="GO:0070042">
    <property type="term" value="F:rRNA (uridine-N3-)-methyltransferase activity"/>
    <property type="evidence" value="ECO:0007669"/>
    <property type="project" value="TreeGrafter"/>
</dbReference>
<dbReference type="InterPro" id="IPR006700">
    <property type="entry name" value="RsmE"/>
</dbReference>
<evidence type="ECO:0000256" key="5">
    <source>
        <dbReference type="ARBA" id="ARBA00022552"/>
    </source>
</evidence>
<reference evidence="13 14" key="1">
    <citation type="journal article" date="2016" name="Nat. Commun.">
        <title>Thousands of microbial genomes shed light on interconnected biogeochemical processes in an aquifer system.</title>
        <authorList>
            <person name="Anantharaman K."/>
            <person name="Brown C.T."/>
            <person name="Hug L.A."/>
            <person name="Sharon I."/>
            <person name="Castelle C.J."/>
            <person name="Probst A.J."/>
            <person name="Thomas B.C."/>
            <person name="Singh A."/>
            <person name="Wilkins M.J."/>
            <person name="Karaoz U."/>
            <person name="Brodie E.L."/>
            <person name="Williams K.H."/>
            <person name="Hubbard S.S."/>
            <person name="Banfield J.F."/>
        </authorList>
    </citation>
    <scope>NUCLEOTIDE SEQUENCE [LARGE SCALE GENOMIC DNA]</scope>
</reference>
<evidence type="ECO:0000256" key="10">
    <source>
        <dbReference type="ARBA" id="ARBA00047944"/>
    </source>
</evidence>
<feature type="domain" description="Ribosomal RNA small subunit methyltransferase E PUA-like" evidence="12">
    <location>
        <begin position="10"/>
        <end position="46"/>
    </location>
</feature>
<dbReference type="PANTHER" id="PTHR30027:SF3">
    <property type="entry name" value="16S RRNA (URACIL(1498)-N(3))-METHYLTRANSFERASE"/>
    <property type="match status" value="1"/>
</dbReference>
<evidence type="ECO:0000256" key="3">
    <source>
        <dbReference type="ARBA" id="ARBA00012328"/>
    </source>
</evidence>
<gene>
    <name evidence="13" type="ORF">A3E61_01905</name>
</gene>
<evidence type="ECO:0000256" key="2">
    <source>
        <dbReference type="ARBA" id="ARBA00005528"/>
    </source>
</evidence>
<organism evidence="13 14">
    <name type="scientific">Candidatus Colwellbacteria bacterium RIFCSPHIGHO2_12_FULL_43_12</name>
    <dbReference type="NCBI Taxonomy" id="1797688"/>
    <lineage>
        <taxon>Bacteria</taxon>
        <taxon>Candidatus Colwelliibacteriota</taxon>
    </lineage>
</organism>
<dbReference type="InterPro" id="IPR015947">
    <property type="entry name" value="PUA-like_sf"/>
</dbReference>
<dbReference type="Pfam" id="PF04452">
    <property type="entry name" value="Methyltrans_RNA"/>
    <property type="match status" value="1"/>
</dbReference>
<evidence type="ECO:0000259" key="11">
    <source>
        <dbReference type="Pfam" id="PF04452"/>
    </source>
</evidence>
<comment type="subcellular location">
    <subcellularLocation>
        <location evidence="1">Cytoplasm</location>
    </subcellularLocation>
</comment>
<dbReference type="InterPro" id="IPR029028">
    <property type="entry name" value="Alpha/beta_knot_MTases"/>
</dbReference>
<evidence type="ECO:0000256" key="8">
    <source>
        <dbReference type="ARBA" id="ARBA00022691"/>
    </source>
</evidence>
<dbReference type="InterPro" id="IPR046886">
    <property type="entry name" value="RsmE_MTase_dom"/>
</dbReference>
<dbReference type="AlphaFoldDB" id="A0A1G1Z256"/>
<keyword evidence="7" id="KW-0808">Transferase</keyword>
<evidence type="ECO:0000259" key="12">
    <source>
        <dbReference type="Pfam" id="PF20260"/>
    </source>
</evidence>
<dbReference type="PIRSF" id="PIRSF015601">
    <property type="entry name" value="MTase_slr0722"/>
    <property type="match status" value="1"/>
</dbReference>
<dbReference type="NCBIfam" id="TIGR00046">
    <property type="entry name" value="RsmE family RNA methyltransferase"/>
    <property type="match status" value="1"/>
</dbReference>
<comment type="catalytic activity">
    <reaction evidence="10">
        <text>uridine(1498) in 16S rRNA + S-adenosyl-L-methionine = N(3)-methyluridine(1498) in 16S rRNA + S-adenosyl-L-homocysteine + H(+)</text>
        <dbReference type="Rhea" id="RHEA:42920"/>
        <dbReference type="Rhea" id="RHEA-COMP:10283"/>
        <dbReference type="Rhea" id="RHEA-COMP:10284"/>
        <dbReference type="ChEBI" id="CHEBI:15378"/>
        <dbReference type="ChEBI" id="CHEBI:57856"/>
        <dbReference type="ChEBI" id="CHEBI:59789"/>
        <dbReference type="ChEBI" id="CHEBI:65315"/>
        <dbReference type="ChEBI" id="CHEBI:74502"/>
        <dbReference type="EC" id="2.1.1.193"/>
    </reaction>
</comment>
<proteinExistence type="inferred from homology"/>
<dbReference type="EMBL" id="MHIW01000019">
    <property type="protein sequence ID" value="OGY58712.1"/>
    <property type="molecule type" value="Genomic_DNA"/>
</dbReference>
<evidence type="ECO:0000313" key="14">
    <source>
        <dbReference type="Proteomes" id="UP000178259"/>
    </source>
</evidence>
<keyword evidence="6" id="KW-0489">Methyltransferase</keyword>
<name>A0A1G1Z256_9BACT</name>
<feature type="non-terminal residue" evidence="13">
    <location>
        <position position="1"/>
    </location>
</feature>
<comment type="caution">
    <text evidence="13">The sequence shown here is derived from an EMBL/GenBank/DDBJ whole genome shotgun (WGS) entry which is preliminary data.</text>
</comment>
<dbReference type="Pfam" id="PF20260">
    <property type="entry name" value="PUA_4"/>
    <property type="match status" value="1"/>
</dbReference>
<evidence type="ECO:0000313" key="13">
    <source>
        <dbReference type="EMBL" id="OGY58712.1"/>
    </source>
</evidence>
<comment type="function">
    <text evidence="9">Specifically methylates the N3 position of the uracil ring of uridine 1498 (m3U1498) in 16S rRNA. Acts on the fully assembled 30S ribosomal subunit.</text>
</comment>
<accession>A0A1G1Z256</accession>
<dbReference type="GO" id="GO:0070475">
    <property type="term" value="P:rRNA base methylation"/>
    <property type="evidence" value="ECO:0007669"/>
    <property type="project" value="TreeGrafter"/>
</dbReference>
<keyword evidence="8" id="KW-0949">S-adenosyl-L-methionine</keyword>
<dbReference type="SUPFAM" id="SSF88697">
    <property type="entry name" value="PUA domain-like"/>
    <property type="match status" value="1"/>
</dbReference>
<dbReference type="EC" id="2.1.1.193" evidence="3"/>
<protein>
    <recommendedName>
        <fullName evidence="3">16S rRNA (uracil(1498)-N(3))-methyltransferase</fullName>
        <ecNumber evidence="3">2.1.1.193</ecNumber>
    </recommendedName>
</protein>
<dbReference type="SUPFAM" id="SSF75217">
    <property type="entry name" value="alpha/beta knot"/>
    <property type="match status" value="1"/>
</dbReference>
<dbReference type="Gene3D" id="3.40.1280.10">
    <property type="match status" value="1"/>
</dbReference>
<dbReference type="Proteomes" id="UP000178259">
    <property type="component" value="Unassembled WGS sequence"/>
</dbReference>
<dbReference type="InterPro" id="IPR029026">
    <property type="entry name" value="tRNA_m1G_MTases_N"/>
</dbReference>
<evidence type="ECO:0000256" key="9">
    <source>
        <dbReference type="ARBA" id="ARBA00025699"/>
    </source>
</evidence>
<evidence type="ECO:0000256" key="1">
    <source>
        <dbReference type="ARBA" id="ARBA00004496"/>
    </source>
</evidence>
<feature type="domain" description="Ribosomal RNA small subunit methyltransferase E methyltransferase" evidence="11">
    <location>
        <begin position="57"/>
        <end position="207"/>
    </location>
</feature>
<comment type="similarity">
    <text evidence="2">Belongs to the RNA methyltransferase RsmE family.</text>
</comment>
<sequence length="213" mass="23515">DQELFNQFNNVLRLSIGSRVTVSDGKGREALAQITSLNKGSVSLELQEAVKNNNDPLRYVILYCSLLKRENFELVVQKATEVGVKEIFPVITERTVKFNVKMERLQKIMKEAAEQSGRGVLPKISEPIRFSQAMEHGKHNDLNWFLDMSGLPLKKGLVGPKSRLGVFVGPEGGWTGKELASAKGDKFKVVNLGKLTLRAETAAVVASYLATSL</sequence>
<evidence type="ECO:0000256" key="4">
    <source>
        <dbReference type="ARBA" id="ARBA00022490"/>
    </source>
</evidence>
<dbReference type="GO" id="GO:0005737">
    <property type="term" value="C:cytoplasm"/>
    <property type="evidence" value="ECO:0007669"/>
    <property type="project" value="UniProtKB-SubCell"/>
</dbReference>
<dbReference type="CDD" id="cd18084">
    <property type="entry name" value="RsmE-like"/>
    <property type="match status" value="1"/>
</dbReference>
<keyword evidence="5" id="KW-0698">rRNA processing</keyword>
<dbReference type="PANTHER" id="PTHR30027">
    <property type="entry name" value="RIBOSOMAL RNA SMALL SUBUNIT METHYLTRANSFERASE E"/>
    <property type="match status" value="1"/>
</dbReference>
<keyword evidence="4" id="KW-0963">Cytoplasm</keyword>
<evidence type="ECO:0000256" key="6">
    <source>
        <dbReference type="ARBA" id="ARBA00022603"/>
    </source>
</evidence>
<dbReference type="InterPro" id="IPR046887">
    <property type="entry name" value="RsmE_PUA-like"/>
</dbReference>